<dbReference type="EMBL" id="LR743600">
    <property type="protein sequence ID" value="CAA2630604.1"/>
    <property type="molecule type" value="Genomic_DNA"/>
</dbReference>
<sequence length="121" mass="13250">MAKSLRSKMQRRLRTLRRDLAQPFYDKKETSKLAAQQAALAAPKLPVRVPKKGEDEGVGMGSEVVASPATASTNTMDVEMADAGSSKTRMFLKPGGGVGKKSKKKQKGKRGKGKYKRNHQY</sequence>
<reference evidence="2" key="1">
    <citation type="submission" date="2019-12" db="EMBL/GenBank/DDBJ databases">
        <authorList>
            <person name="Scholz U."/>
            <person name="Mascher M."/>
            <person name="Fiebig A."/>
        </authorList>
    </citation>
    <scope>NUCLEOTIDE SEQUENCE</scope>
</reference>
<organism evidence="2">
    <name type="scientific">Spirodela intermedia</name>
    <name type="common">Intermediate duckweed</name>
    <dbReference type="NCBI Taxonomy" id="51605"/>
    <lineage>
        <taxon>Eukaryota</taxon>
        <taxon>Viridiplantae</taxon>
        <taxon>Streptophyta</taxon>
        <taxon>Embryophyta</taxon>
        <taxon>Tracheophyta</taxon>
        <taxon>Spermatophyta</taxon>
        <taxon>Magnoliopsida</taxon>
        <taxon>Liliopsida</taxon>
        <taxon>Araceae</taxon>
        <taxon>Lemnoideae</taxon>
        <taxon>Spirodela</taxon>
    </lineage>
</organism>
<evidence type="ECO:0000256" key="1">
    <source>
        <dbReference type="SAM" id="MobiDB-lite"/>
    </source>
</evidence>
<gene>
    <name evidence="2" type="ORF">SI7747_13016250</name>
    <name evidence="3" type="ORF">SI8410_13017499</name>
</gene>
<protein>
    <submittedName>
        <fullName evidence="2">Uncharacterized protein</fullName>
    </submittedName>
</protein>
<accession>A0A7I8JI62</accession>
<dbReference type="EMBL" id="LR746276">
    <property type="protein sequence ID" value="CAA7406821.1"/>
    <property type="molecule type" value="Genomic_DNA"/>
</dbReference>
<name>A0A7I8JI62_SPIIN</name>
<evidence type="ECO:0000313" key="2">
    <source>
        <dbReference type="EMBL" id="CAA2630604.1"/>
    </source>
</evidence>
<dbReference type="PANTHER" id="PTHR36320:SF1">
    <property type="entry name" value="OS04G0611300 PROTEIN"/>
    <property type="match status" value="1"/>
</dbReference>
<dbReference type="OrthoDB" id="1922182at2759"/>
<evidence type="ECO:0000313" key="4">
    <source>
        <dbReference type="Proteomes" id="UP000663760"/>
    </source>
</evidence>
<proteinExistence type="predicted"/>
<feature type="compositionally biased region" description="Basic residues" evidence="1">
    <location>
        <begin position="100"/>
        <end position="121"/>
    </location>
</feature>
<dbReference type="PANTHER" id="PTHR36320">
    <property type="entry name" value="OS04G0611300 PROTEIN"/>
    <property type="match status" value="1"/>
</dbReference>
<evidence type="ECO:0000313" key="3">
    <source>
        <dbReference type="EMBL" id="CAA7406821.1"/>
    </source>
</evidence>
<dbReference type="Proteomes" id="UP000663760">
    <property type="component" value="Chromosome 13"/>
</dbReference>
<keyword evidence="4" id="KW-1185">Reference proteome</keyword>
<dbReference type="AlphaFoldDB" id="A0A7I8JI62"/>
<feature type="region of interest" description="Disordered" evidence="1">
    <location>
        <begin position="46"/>
        <end position="121"/>
    </location>
</feature>